<dbReference type="GO" id="GO:0035556">
    <property type="term" value="P:intracellular signal transduction"/>
    <property type="evidence" value="ECO:0007669"/>
    <property type="project" value="TreeGrafter"/>
</dbReference>
<evidence type="ECO:0000259" key="5">
    <source>
        <dbReference type="PROSITE" id="PS50006"/>
    </source>
</evidence>
<dbReference type="GO" id="GO:0045719">
    <property type="term" value="P:negative regulation of glycogen biosynthetic process"/>
    <property type="evidence" value="ECO:0007669"/>
    <property type="project" value="TreeGrafter"/>
</dbReference>
<name>A0A7G2CJJ6_9TRYP</name>
<dbReference type="PROSITE" id="PS50006">
    <property type="entry name" value="FHA_DOMAIN"/>
    <property type="match status" value="1"/>
</dbReference>
<protein>
    <submittedName>
        <fullName evidence="7">Inner membrane component of T3SS, cytoplasmic domain/FHA domain/Protein kinase domain/Protein tyrosine kinase, putative</fullName>
    </submittedName>
</protein>
<organism evidence="7 8">
    <name type="scientific">Angomonas deanei</name>
    <dbReference type="NCBI Taxonomy" id="59799"/>
    <lineage>
        <taxon>Eukaryota</taxon>
        <taxon>Discoba</taxon>
        <taxon>Euglenozoa</taxon>
        <taxon>Kinetoplastea</taxon>
        <taxon>Metakinetoplastina</taxon>
        <taxon>Trypanosomatida</taxon>
        <taxon>Trypanosomatidae</taxon>
        <taxon>Strigomonadinae</taxon>
        <taxon>Angomonas</taxon>
    </lineage>
</organism>
<comment type="similarity">
    <text evidence="4">Belongs to the protein kinase superfamily.</text>
</comment>
<dbReference type="SMART" id="SM00240">
    <property type="entry name" value="FHA"/>
    <property type="match status" value="1"/>
</dbReference>
<evidence type="ECO:0000259" key="6">
    <source>
        <dbReference type="PROSITE" id="PS50011"/>
    </source>
</evidence>
<dbReference type="PROSITE" id="PS00108">
    <property type="entry name" value="PROTEIN_KINASE_ST"/>
    <property type="match status" value="1"/>
</dbReference>
<dbReference type="InterPro" id="IPR008271">
    <property type="entry name" value="Ser/Thr_kinase_AS"/>
</dbReference>
<feature type="domain" description="Protein kinase" evidence="6">
    <location>
        <begin position="156"/>
        <end position="443"/>
    </location>
</feature>
<evidence type="ECO:0000256" key="2">
    <source>
        <dbReference type="ARBA" id="ARBA00022840"/>
    </source>
</evidence>
<dbReference type="GO" id="GO:0005634">
    <property type="term" value="C:nucleus"/>
    <property type="evidence" value="ECO:0007669"/>
    <property type="project" value="TreeGrafter"/>
</dbReference>
<dbReference type="InterPro" id="IPR011009">
    <property type="entry name" value="Kinase-like_dom_sf"/>
</dbReference>
<dbReference type="GO" id="GO:0004674">
    <property type="term" value="F:protein serine/threonine kinase activity"/>
    <property type="evidence" value="ECO:0007669"/>
    <property type="project" value="UniProtKB-KW"/>
</dbReference>
<gene>
    <name evidence="7" type="ORF">ADEAN_000748000</name>
</gene>
<keyword evidence="4" id="KW-0723">Serine/threonine-protein kinase</keyword>
<dbReference type="VEuPathDB" id="TriTrypDB:ADEAN_000748000"/>
<accession>A0A7G2CJJ6</accession>
<dbReference type="PANTHER" id="PTHR24346">
    <property type="entry name" value="MAP/MICROTUBULE AFFINITY-REGULATING KINASE"/>
    <property type="match status" value="1"/>
</dbReference>
<dbReference type="SUPFAM" id="SSF49879">
    <property type="entry name" value="SMAD/FHA domain"/>
    <property type="match status" value="1"/>
</dbReference>
<dbReference type="SMART" id="SM00220">
    <property type="entry name" value="S_TKc"/>
    <property type="match status" value="1"/>
</dbReference>
<dbReference type="InterPro" id="IPR017441">
    <property type="entry name" value="Protein_kinase_ATP_BS"/>
</dbReference>
<evidence type="ECO:0000313" key="8">
    <source>
        <dbReference type="Proteomes" id="UP000515908"/>
    </source>
</evidence>
<dbReference type="Gene3D" id="2.60.200.20">
    <property type="match status" value="1"/>
</dbReference>
<evidence type="ECO:0000256" key="3">
    <source>
        <dbReference type="PROSITE-ProRule" id="PRU10141"/>
    </source>
</evidence>
<dbReference type="Pfam" id="PF00498">
    <property type="entry name" value="FHA"/>
    <property type="match status" value="1"/>
</dbReference>
<dbReference type="SUPFAM" id="SSF56112">
    <property type="entry name" value="Protein kinase-like (PK-like)"/>
    <property type="match status" value="1"/>
</dbReference>
<dbReference type="PANTHER" id="PTHR24346:SF51">
    <property type="entry name" value="PAS DOMAIN-CONTAINING SERINE_THREONINE-PROTEIN KINASE"/>
    <property type="match status" value="1"/>
</dbReference>
<feature type="domain" description="FHA" evidence="5">
    <location>
        <begin position="51"/>
        <end position="100"/>
    </location>
</feature>
<dbReference type="PROSITE" id="PS00107">
    <property type="entry name" value="PROTEIN_KINASE_ATP"/>
    <property type="match status" value="1"/>
</dbReference>
<keyword evidence="7" id="KW-0808">Transferase</keyword>
<keyword evidence="7" id="KW-0418">Kinase</keyword>
<keyword evidence="1 3" id="KW-0547">Nucleotide-binding</keyword>
<dbReference type="GO" id="GO:0005829">
    <property type="term" value="C:cytosol"/>
    <property type="evidence" value="ECO:0007669"/>
    <property type="project" value="TreeGrafter"/>
</dbReference>
<feature type="binding site" evidence="3">
    <location>
        <position position="185"/>
    </location>
    <ligand>
        <name>ATP</name>
        <dbReference type="ChEBI" id="CHEBI:30616"/>
    </ligand>
</feature>
<dbReference type="PROSITE" id="PS50011">
    <property type="entry name" value="PROTEIN_KINASE_DOM"/>
    <property type="match status" value="1"/>
</dbReference>
<dbReference type="InterPro" id="IPR000253">
    <property type="entry name" value="FHA_dom"/>
</dbReference>
<evidence type="ECO:0000256" key="4">
    <source>
        <dbReference type="RuleBase" id="RU000304"/>
    </source>
</evidence>
<sequence>MSDNELVREVFKRKRGRSQMEEDAVEEEREDLFRLTSVEGGKTYSFGRDGVNIGRDPGSCGIVITDNNVSRVHCALSVLQSEVCIHDKSFNGTFVNGRKIGRGRFALLSDGDVISVVNPNVNKEIGAFSFTFTGQINKRGTAPLDRQALMGPLDFYELGPIIGQGSFSVVRMGAHRVGGGRVAVKVIEKRKIAYDLVREAVKVEMQITQHLEHRHVVKTLNIIDSADFVAIVMEYISGGDLFDYIVGRGKGPFSEEEAKYLFSQIVDAFLYLKRKGIVHGDVKPENILVSFDDPSTSASEIPMAATEGHQETAKTISPRSVTLKLSDFGSARYEGDVILLDADNSIVMGTPTYGAPELFCSGDTPSASQPSITLDSSTDVWSLGILLYVLCTGALPKRSGCEVLLTSQLFTFSEDCKDLLSCMLRVDPTQRVTMEGIARHSWLEPYELGGTFKDEDSLAATMSLASPLAVRSNRPSFGPPK</sequence>
<reference evidence="7 8" key="1">
    <citation type="submission" date="2020-08" db="EMBL/GenBank/DDBJ databases">
        <authorList>
            <person name="Newling K."/>
            <person name="Davey J."/>
            <person name="Forrester S."/>
        </authorList>
    </citation>
    <scope>NUCLEOTIDE SEQUENCE [LARGE SCALE GENOMIC DNA]</scope>
    <source>
        <strain evidence="8">Crithidia deanei Carvalho (ATCC PRA-265)</strain>
    </source>
</reference>
<keyword evidence="2 3" id="KW-0067">ATP-binding</keyword>
<dbReference type="GO" id="GO:0005524">
    <property type="term" value="F:ATP binding"/>
    <property type="evidence" value="ECO:0007669"/>
    <property type="project" value="UniProtKB-UniRule"/>
</dbReference>
<dbReference type="AlphaFoldDB" id="A0A7G2CJJ6"/>
<dbReference type="EMBL" id="LR877159">
    <property type="protein sequence ID" value="CAD2219966.1"/>
    <property type="molecule type" value="Genomic_DNA"/>
</dbReference>
<dbReference type="InterPro" id="IPR008984">
    <property type="entry name" value="SMAD_FHA_dom_sf"/>
</dbReference>
<dbReference type="Gene3D" id="1.10.510.10">
    <property type="entry name" value="Transferase(Phosphotransferase) domain 1"/>
    <property type="match status" value="1"/>
</dbReference>
<evidence type="ECO:0000256" key="1">
    <source>
        <dbReference type="ARBA" id="ARBA00022741"/>
    </source>
</evidence>
<dbReference type="InterPro" id="IPR000719">
    <property type="entry name" value="Prot_kinase_dom"/>
</dbReference>
<keyword evidence="8" id="KW-1185">Reference proteome</keyword>
<dbReference type="Pfam" id="PF00069">
    <property type="entry name" value="Pkinase"/>
    <property type="match status" value="1"/>
</dbReference>
<evidence type="ECO:0000313" key="7">
    <source>
        <dbReference type="EMBL" id="CAD2219966.1"/>
    </source>
</evidence>
<dbReference type="Proteomes" id="UP000515908">
    <property type="component" value="Chromosome 15"/>
</dbReference>
<proteinExistence type="inferred from homology"/>